<dbReference type="Gene3D" id="4.10.280.10">
    <property type="entry name" value="Helix-loop-helix DNA-binding domain"/>
    <property type="match status" value="1"/>
</dbReference>
<evidence type="ECO:0000259" key="9">
    <source>
        <dbReference type="PROSITE" id="PS50888"/>
    </source>
</evidence>
<keyword evidence="4" id="KW-0238">DNA-binding</keyword>
<dbReference type="SUPFAM" id="SSF47459">
    <property type="entry name" value="HLH, helix-loop-helix DNA-binding domain"/>
    <property type="match status" value="1"/>
</dbReference>
<dbReference type="GO" id="GO:0045944">
    <property type="term" value="P:positive regulation of transcription by RNA polymerase II"/>
    <property type="evidence" value="ECO:0007669"/>
    <property type="project" value="UniProtKB-ARBA"/>
</dbReference>
<evidence type="ECO:0000313" key="11">
    <source>
        <dbReference type="Proteomes" id="UP000318571"/>
    </source>
</evidence>
<feature type="region of interest" description="Disordered" evidence="7">
    <location>
        <begin position="478"/>
        <end position="566"/>
    </location>
</feature>
<dbReference type="PANTHER" id="PTHR23043">
    <property type="entry name" value="HYPOXIA-INDUCIBLE FACTOR 1 ALPHA"/>
    <property type="match status" value="1"/>
</dbReference>
<dbReference type="FunFam" id="3.30.450.20:FF:000025">
    <property type="entry name" value="Neuronal PAS domain protein 3 isoform 1"/>
    <property type="match status" value="1"/>
</dbReference>
<dbReference type="InterPro" id="IPR013767">
    <property type="entry name" value="PAS_fold"/>
</dbReference>
<dbReference type="Proteomes" id="UP000318571">
    <property type="component" value="Chromosome 11"/>
</dbReference>
<evidence type="ECO:0000256" key="7">
    <source>
        <dbReference type="SAM" id="MobiDB-lite"/>
    </source>
</evidence>
<dbReference type="SMART" id="SM00091">
    <property type="entry name" value="PAS"/>
    <property type="match status" value="2"/>
</dbReference>
<dbReference type="Pfam" id="PF00989">
    <property type="entry name" value="PAS"/>
    <property type="match status" value="1"/>
</dbReference>
<keyword evidence="3" id="KW-0805">Transcription regulation</keyword>
<dbReference type="FunFam" id="4.10.280.10:FF:000007">
    <property type="entry name" value="single-minded homolog 1 isoform X1"/>
    <property type="match status" value="1"/>
</dbReference>
<dbReference type="InterPro" id="IPR000014">
    <property type="entry name" value="PAS"/>
</dbReference>
<dbReference type="EMBL" id="VCGU01000003">
    <property type="protein sequence ID" value="TRY78733.1"/>
    <property type="molecule type" value="Genomic_DNA"/>
</dbReference>
<sequence>MQGREETHTSSYSPPASMDLHMPQSFSYYSCIMENNAVFSGQPMAYTKVYGSLENCGRQLHDDLHTNGSLNSRILELRKEKSRDAARSRRGKENFEFYELAKMLPLPSAITSQLDKASIIRLTIAFLRLREFAANGAEKWTKDNNNRIKSKIGRKHLSNLVVDVYQEHEGTHILQSLDGFAISLNADGRFLYISETVSIYLGLSQVELTGSSVFDYVHQSDHNELAEQLGVTLAGNRQDMNEDTKSFGSCPSIPDVCYPVTSLMYVNKQNMNAPNASYDRAFCIRMKSTLTKRGCHFKSSGYRVVLVLGKLRPVGNNENKKSSLMRDGTPSISGFIGLAIALPPPSVHEVRLESDMFVTRLTFDFRIAHCEPKISELLDYSCDDVVGLSLYALCHGEDVHKIRKMHEDLLNKGQVMSNYFRLINKYGGYTWMQSCATLICNTKNSEEQSIVCVNYVLSGPQYSNFVMDTCQIPTEAKCKPDHSNLSKKSTSPTVFQPKSDETCDRRDGHTLCLDNNKNLARSNSEDESQHHQSQQQQQQPQQQQQQQQQQTESPDDIRRSGNRSDW</sequence>
<feature type="compositionally biased region" description="Basic and acidic residues" evidence="7">
    <location>
        <begin position="498"/>
        <end position="509"/>
    </location>
</feature>
<evidence type="ECO:0000256" key="3">
    <source>
        <dbReference type="ARBA" id="ARBA00023015"/>
    </source>
</evidence>
<comment type="subcellular location">
    <subcellularLocation>
        <location evidence="1">Nucleus</location>
    </subcellularLocation>
</comment>
<keyword evidence="11" id="KW-1185">Reference proteome</keyword>
<keyword evidence="2" id="KW-0677">Repeat</keyword>
<evidence type="ECO:0000313" key="10">
    <source>
        <dbReference type="EMBL" id="TRY78733.1"/>
    </source>
</evidence>
<name>A0A553PM21_TIGCA</name>
<evidence type="ECO:0000256" key="2">
    <source>
        <dbReference type="ARBA" id="ARBA00022737"/>
    </source>
</evidence>
<dbReference type="InterPro" id="IPR035965">
    <property type="entry name" value="PAS-like_dom_sf"/>
</dbReference>
<evidence type="ECO:0008006" key="12">
    <source>
        <dbReference type="Google" id="ProtNLM"/>
    </source>
</evidence>
<dbReference type="NCBIfam" id="TIGR00229">
    <property type="entry name" value="sensory_box"/>
    <property type="match status" value="1"/>
</dbReference>
<keyword evidence="6" id="KW-0539">Nucleus</keyword>
<dbReference type="SMART" id="SM00353">
    <property type="entry name" value="HLH"/>
    <property type="match status" value="1"/>
</dbReference>
<dbReference type="InterPro" id="IPR036638">
    <property type="entry name" value="HLH_DNA-bd_sf"/>
</dbReference>
<comment type="caution">
    <text evidence="10">The sequence shown here is derived from an EMBL/GenBank/DDBJ whole genome shotgun (WGS) entry which is preliminary data.</text>
</comment>
<reference evidence="10 11" key="1">
    <citation type="journal article" date="2018" name="Nat. Ecol. Evol.">
        <title>Genomic signatures of mitonuclear coevolution across populations of Tigriopus californicus.</title>
        <authorList>
            <person name="Barreto F.S."/>
            <person name="Watson E.T."/>
            <person name="Lima T.G."/>
            <person name="Willett C.S."/>
            <person name="Edmands S."/>
            <person name="Li W."/>
            <person name="Burton R.S."/>
        </authorList>
    </citation>
    <scope>NUCLEOTIDE SEQUENCE [LARGE SCALE GENOMIC DNA]</scope>
    <source>
        <strain evidence="10 11">San Diego</strain>
    </source>
</reference>
<dbReference type="PROSITE" id="PS50112">
    <property type="entry name" value="PAS"/>
    <property type="match status" value="2"/>
</dbReference>
<dbReference type="PANTHER" id="PTHR23043:SF26">
    <property type="entry name" value="PROTEIN TRACHEALESS"/>
    <property type="match status" value="1"/>
</dbReference>
<accession>A0A553PM21</accession>
<proteinExistence type="predicted"/>
<dbReference type="PROSITE" id="PS50888">
    <property type="entry name" value="BHLH"/>
    <property type="match status" value="1"/>
</dbReference>
<dbReference type="CDD" id="cd00130">
    <property type="entry name" value="PAS"/>
    <property type="match status" value="2"/>
</dbReference>
<feature type="compositionally biased region" description="Basic and acidic residues" evidence="7">
    <location>
        <begin position="555"/>
        <end position="566"/>
    </location>
</feature>
<dbReference type="GO" id="GO:0046983">
    <property type="term" value="F:protein dimerization activity"/>
    <property type="evidence" value="ECO:0007669"/>
    <property type="project" value="InterPro"/>
</dbReference>
<evidence type="ECO:0000256" key="4">
    <source>
        <dbReference type="ARBA" id="ARBA00023125"/>
    </source>
</evidence>
<evidence type="ECO:0000256" key="5">
    <source>
        <dbReference type="ARBA" id="ARBA00023163"/>
    </source>
</evidence>
<dbReference type="FunFam" id="3.30.450.20:FF:000054">
    <property type="entry name" value="Trachealess, isoform D"/>
    <property type="match status" value="1"/>
</dbReference>
<dbReference type="InterPro" id="IPR013655">
    <property type="entry name" value="PAS_fold_3"/>
</dbReference>
<dbReference type="Pfam" id="PF08447">
    <property type="entry name" value="PAS_3"/>
    <property type="match status" value="1"/>
</dbReference>
<dbReference type="OMA" id="CIMENNA"/>
<feature type="compositionally biased region" description="Polar residues" evidence="7">
    <location>
        <begin position="486"/>
        <end position="496"/>
    </location>
</feature>
<dbReference type="AlphaFoldDB" id="A0A553PM21"/>
<feature type="domain" description="PAS" evidence="8">
    <location>
        <begin position="166"/>
        <end position="236"/>
    </location>
</feature>
<dbReference type="STRING" id="6832.A0A553PM21"/>
<keyword evidence="5" id="KW-0804">Transcription</keyword>
<gene>
    <name evidence="10" type="ORF">TCAL_12844</name>
</gene>
<dbReference type="GO" id="GO:0000981">
    <property type="term" value="F:DNA-binding transcription factor activity, RNA polymerase II-specific"/>
    <property type="evidence" value="ECO:0007669"/>
    <property type="project" value="TreeGrafter"/>
</dbReference>
<dbReference type="Pfam" id="PF23171">
    <property type="entry name" value="bHLH_HIF1A"/>
    <property type="match status" value="1"/>
</dbReference>
<evidence type="ECO:0000259" key="8">
    <source>
        <dbReference type="PROSITE" id="PS50112"/>
    </source>
</evidence>
<organism evidence="10 11">
    <name type="scientific">Tigriopus californicus</name>
    <name type="common">Marine copepod</name>
    <dbReference type="NCBI Taxonomy" id="6832"/>
    <lineage>
        <taxon>Eukaryota</taxon>
        <taxon>Metazoa</taxon>
        <taxon>Ecdysozoa</taxon>
        <taxon>Arthropoda</taxon>
        <taxon>Crustacea</taxon>
        <taxon>Multicrustacea</taxon>
        <taxon>Hexanauplia</taxon>
        <taxon>Copepoda</taxon>
        <taxon>Harpacticoida</taxon>
        <taxon>Harpacticidae</taxon>
        <taxon>Tigriopus</taxon>
    </lineage>
</organism>
<dbReference type="Gene3D" id="3.30.450.20">
    <property type="entry name" value="PAS domain"/>
    <property type="match status" value="2"/>
</dbReference>
<feature type="compositionally biased region" description="Low complexity" evidence="7">
    <location>
        <begin position="531"/>
        <end position="550"/>
    </location>
</feature>
<evidence type="ECO:0000256" key="6">
    <source>
        <dbReference type="ARBA" id="ARBA00023242"/>
    </source>
</evidence>
<dbReference type="SUPFAM" id="SSF55785">
    <property type="entry name" value="PYP-like sensor domain (PAS domain)"/>
    <property type="match status" value="2"/>
</dbReference>
<dbReference type="GO" id="GO:0005634">
    <property type="term" value="C:nucleus"/>
    <property type="evidence" value="ECO:0007669"/>
    <property type="project" value="UniProtKB-SubCell"/>
</dbReference>
<feature type="domain" description="BHLH" evidence="9">
    <location>
        <begin position="77"/>
        <end position="130"/>
    </location>
</feature>
<evidence type="ECO:0000256" key="1">
    <source>
        <dbReference type="ARBA" id="ARBA00004123"/>
    </source>
</evidence>
<dbReference type="InterPro" id="IPR011598">
    <property type="entry name" value="bHLH_dom"/>
</dbReference>
<dbReference type="GO" id="GO:0000977">
    <property type="term" value="F:RNA polymerase II transcription regulatory region sequence-specific DNA binding"/>
    <property type="evidence" value="ECO:0007669"/>
    <property type="project" value="TreeGrafter"/>
</dbReference>
<feature type="compositionally biased region" description="Polar residues" evidence="7">
    <location>
        <begin position="513"/>
        <end position="522"/>
    </location>
</feature>
<feature type="domain" description="PAS" evidence="8">
    <location>
        <begin position="366"/>
        <end position="413"/>
    </location>
</feature>
<protein>
    <recommendedName>
        <fullName evidence="12">Protein trachealess</fullName>
    </recommendedName>
</protein>